<organism evidence="1 2">
    <name type="scientific">Candidatus Buchananbacteria bacterium CG10_big_fil_rev_8_21_14_0_10_42_9</name>
    <dbReference type="NCBI Taxonomy" id="1974526"/>
    <lineage>
        <taxon>Bacteria</taxon>
        <taxon>Candidatus Buchananiibacteriota</taxon>
    </lineage>
</organism>
<protein>
    <submittedName>
        <fullName evidence="1">Uncharacterized protein</fullName>
    </submittedName>
</protein>
<name>A0A2H0W2N4_9BACT</name>
<evidence type="ECO:0000313" key="2">
    <source>
        <dbReference type="Proteomes" id="UP000230935"/>
    </source>
</evidence>
<reference evidence="2" key="1">
    <citation type="submission" date="2017-09" db="EMBL/GenBank/DDBJ databases">
        <title>Depth-based differentiation of microbial function through sediment-hosted aquifers and enrichment of novel symbionts in the deep terrestrial subsurface.</title>
        <authorList>
            <person name="Probst A.J."/>
            <person name="Ladd B."/>
            <person name="Jarett J.K."/>
            <person name="Geller-Mcgrath D.E."/>
            <person name="Sieber C.M.K."/>
            <person name="Emerson J.B."/>
            <person name="Anantharaman K."/>
            <person name="Thomas B.C."/>
            <person name="Malmstrom R."/>
            <person name="Stieglmeier M."/>
            <person name="Klingl A."/>
            <person name="Woyke T."/>
            <person name="Ryan C.M."/>
            <person name="Banfield J.F."/>
        </authorList>
    </citation>
    <scope>NUCLEOTIDE SEQUENCE [LARGE SCALE GENOMIC DNA]</scope>
</reference>
<dbReference type="Proteomes" id="UP000230935">
    <property type="component" value="Unassembled WGS sequence"/>
</dbReference>
<gene>
    <name evidence="1" type="ORF">COT81_00075</name>
</gene>
<dbReference type="EMBL" id="PEZZ01000001">
    <property type="protein sequence ID" value="PIS05629.1"/>
    <property type="molecule type" value="Genomic_DNA"/>
</dbReference>
<dbReference type="AlphaFoldDB" id="A0A2H0W2N4"/>
<proteinExistence type="predicted"/>
<accession>A0A2H0W2N4</accession>
<evidence type="ECO:0000313" key="1">
    <source>
        <dbReference type="EMBL" id="PIS05629.1"/>
    </source>
</evidence>
<comment type="caution">
    <text evidence="1">The sequence shown here is derived from an EMBL/GenBank/DDBJ whole genome shotgun (WGS) entry which is preliminary data.</text>
</comment>
<sequence>MPEREYKPTPREEVNSLHSEIFEKISFFAKIHDDGEDIPQEDIDELVNLLQQMTADKLAYITAEQLNDYLYATASITASGLLNDNGRIDREVDRIIAEIHPNFETVVINLDEVLKKINVEFPDFLSQREFSGHLVELGRKMDKSTKKDDPRSVFERNLLRKTTLSEFLSMDI</sequence>